<evidence type="ECO:0000313" key="3">
    <source>
        <dbReference type="Proteomes" id="UP000557307"/>
    </source>
</evidence>
<reference evidence="2 3" key="1">
    <citation type="submission" date="2020-08" db="EMBL/GenBank/DDBJ databases">
        <title>Genomic Encyclopedia of Type Strains, Phase IV (KMG-IV): sequencing the most valuable type-strain genomes for metagenomic binning, comparative biology and taxonomic classification.</title>
        <authorList>
            <person name="Goeker M."/>
        </authorList>
    </citation>
    <scope>NUCLEOTIDE SEQUENCE [LARGE SCALE GENOMIC DNA]</scope>
    <source>
        <strain evidence="2 3">DSM 105074</strain>
    </source>
</reference>
<comment type="caution">
    <text evidence="2">The sequence shown here is derived from an EMBL/GenBank/DDBJ whole genome shotgun (WGS) entry which is preliminary data.</text>
</comment>
<feature type="chain" id="PRO_5032987403" description="Outer membrane protein beta-barrel domain-containing protein" evidence="1">
    <location>
        <begin position="28"/>
        <end position="237"/>
    </location>
</feature>
<proteinExistence type="predicted"/>
<dbReference type="PROSITE" id="PS51257">
    <property type="entry name" value="PROKAR_LIPOPROTEIN"/>
    <property type="match status" value="1"/>
</dbReference>
<evidence type="ECO:0000256" key="1">
    <source>
        <dbReference type="SAM" id="SignalP"/>
    </source>
</evidence>
<dbReference type="AlphaFoldDB" id="A0A840TR21"/>
<sequence>MKRLPLLNWVLLSVGVLSFASCRTVYAPNAINTPLFQERGESKITLATNNLQAATAVSDHIGIMANGYFNAFTSDDRAFRNNGYGLEAGVGVFGSNENRISYEAYGGVGFLNVKIRENNDAKNFRAQGTKFFIQPAVGWVNPYFEVAFSPRLSVVKYGTPELSGYTAQEQADYYFNTLADAPHAFIEPTLILRGGYRWVKVQAQFGRSLKLTKNNLNYDDNVGSVGLIFNLARWYRD</sequence>
<dbReference type="EMBL" id="JACHGF010000011">
    <property type="protein sequence ID" value="MBB5286776.1"/>
    <property type="molecule type" value="Genomic_DNA"/>
</dbReference>
<keyword evidence="3" id="KW-1185">Reference proteome</keyword>
<gene>
    <name evidence="2" type="ORF">HNQ92_004937</name>
</gene>
<name>A0A840TR21_9BACT</name>
<evidence type="ECO:0000313" key="2">
    <source>
        <dbReference type="EMBL" id="MBB5286776.1"/>
    </source>
</evidence>
<keyword evidence="1" id="KW-0732">Signal</keyword>
<dbReference type="Proteomes" id="UP000557307">
    <property type="component" value="Unassembled WGS sequence"/>
</dbReference>
<protein>
    <recommendedName>
        <fullName evidence="4">Outer membrane protein beta-barrel domain-containing protein</fullName>
    </recommendedName>
</protein>
<dbReference type="RefSeq" id="WP_184178230.1">
    <property type="nucleotide sequence ID" value="NZ_JACHGF010000011.1"/>
</dbReference>
<organism evidence="2 3">
    <name type="scientific">Rhabdobacter roseus</name>
    <dbReference type="NCBI Taxonomy" id="1655419"/>
    <lineage>
        <taxon>Bacteria</taxon>
        <taxon>Pseudomonadati</taxon>
        <taxon>Bacteroidota</taxon>
        <taxon>Cytophagia</taxon>
        <taxon>Cytophagales</taxon>
        <taxon>Cytophagaceae</taxon>
        <taxon>Rhabdobacter</taxon>
    </lineage>
</organism>
<accession>A0A840TR21</accession>
<feature type="signal peptide" evidence="1">
    <location>
        <begin position="1"/>
        <end position="27"/>
    </location>
</feature>
<evidence type="ECO:0008006" key="4">
    <source>
        <dbReference type="Google" id="ProtNLM"/>
    </source>
</evidence>